<sequence>MLTTLVFLVFFYLIGTILTLRLGRKEVKLFHIIFIFNVLISILMYYIYIDRYGVPYYIGGSDDLVYEQQAAYAYESLGVFDYSSLKEIFWTSNSLGYTYLVSIFFRIASFFDGYHTLVPRFFNSLLLAFISVFVYKISMNYMELKQRFAFLAAVIVGCSPIMSFNAAHVFRDIVVTFIMVLVIYLALGFYKFNLWEKSMAICGMFILFVILYEIRYMSAYFLVIQIIFTMWAAYRNSKNKPLKLKNIMSISIIVLLFILIFNTSLVNTIFNYYEIYADYRTERTDGLAQYVFNAPLYVGFFLRVVYLSITPFPIFSSELERNFLSIGTIVQLFLMPYVLIGIRKSFSNSNVATIMFSFIVVYISVSMLSFTIRHICLFYPFMILLAFYGYQNANLYFKHKKMPLAIVYFMILIGITMYSILKFY</sequence>
<gene>
    <name evidence="1" type="ORF">BW425_05065</name>
</gene>
<evidence type="ECO:0008006" key="3">
    <source>
        <dbReference type="Google" id="ProtNLM"/>
    </source>
</evidence>
<accession>A0A1Y3MR00</accession>
<dbReference type="RefSeq" id="WP_088093754.1">
    <property type="nucleotide sequence ID" value="NZ_CP189809.1"/>
</dbReference>
<dbReference type="AlphaFoldDB" id="A0A1Y3MR00"/>
<dbReference type="Proteomes" id="UP000195321">
    <property type="component" value="Unassembled WGS sequence"/>
</dbReference>
<evidence type="ECO:0000313" key="1">
    <source>
        <dbReference type="EMBL" id="OUM49992.1"/>
    </source>
</evidence>
<protein>
    <recommendedName>
        <fullName evidence="3">Glycosyltransferase RgtA/B/C/D-like domain-containing protein</fullName>
    </recommendedName>
</protein>
<proteinExistence type="predicted"/>
<comment type="caution">
    <text evidence="1">The sequence shown here is derived from an EMBL/GenBank/DDBJ whole genome shotgun (WGS) entry which is preliminary data.</text>
</comment>
<reference evidence="1 2" key="1">
    <citation type="submission" date="2017-02" db="EMBL/GenBank/DDBJ databases">
        <title>Bacillus pseudomycoides isolate FSL K6-0042.</title>
        <authorList>
            <person name="Kovac J."/>
        </authorList>
    </citation>
    <scope>NUCLEOTIDE SEQUENCE [LARGE SCALE GENOMIC DNA]</scope>
    <source>
        <strain evidence="1 2">FSL K6-0042</strain>
    </source>
</reference>
<name>A0A1Y3MR00_9BACI</name>
<evidence type="ECO:0000313" key="2">
    <source>
        <dbReference type="Proteomes" id="UP000195321"/>
    </source>
</evidence>
<organism evidence="1 2">
    <name type="scientific">Bacillus pseudomycoides</name>
    <dbReference type="NCBI Taxonomy" id="64104"/>
    <lineage>
        <taxon>Bacteria</taxon>
        <taxon>Bacillati</taxon>
        <taxon>Bacillota</taxon>
        <taxon>Bacilli</taxon>
        <taxon>Bacillales</taxon>
        <taxon>Bacillaceae</taxon>
        <taxon>Bacillus</taxon>
        <taxon>Bacillus cereus group</taxon>
    </lineage>
</organism>
<dbReference type="EMBL" id="MWPX01000003">
    <property type="protein sequence ID" value="OUM49992.1"/>
    <property type="molecule type" value="Genomic_DNA"/>
</dbReference>